<dbReference type="InterPro" id="IPR032675">
    <property type="entry name" value="LRR_dom_sf"/>
</dbReference>
<dbReference type="SUPFAM" id="SSF52047">
    <property type="entry name" value="RNI-like"/>
    <property type="match status" value="1"/>
</dbReference>
<keyword evidence="2" id="KW-1185">Reference proteome</keyword>
<organism evidence="2 3">
    <name type="scientific">Lingula anatina</name>
    <name type="common">Brachiopod</name>
    <name type="synonym">Lingula unguis</name>
    <dbReference type="NCBI Taxonomy" id="7574"/>
    <lineage>
        <taxon>Eukaryota</taxon>
        <taxon>Metazoa</taxon>
        <taxon>Spiralia</taxon>
        <taxon>Lophotrochozoa</taxon>
        <taxon>Brachiopoda</taxon>
        <taxon>Linguliformea</taxon>
        <taxon>Lingulata</taxon>
        <taxon>Lingulida</taxon>
        <taxon>Linguloidea</taxon>
        <taxon>Lingulidae</taxon>
        <taxon>Lingula</taxon>
    </lineage>
</organism>
<dbReference type="InterPro" id="IPR001611">
    <property type="entry name" value="Leu-rich_rpt"/>
</dbReference>
<dbReference type="Gene3D" id="3.80.10.10">
    <property type="entry name" value="Ribonuclease Inhibitor"/>
    <property type="match status" value="3"/>
</dbReference>
<dbReference type="AlphaFoldDB" id="A0A1S3HDT2"/>
<sequence length="484" mass="54429">MAAPALESVPHLERNATNSFYDSDKYDTDLEDVDLEIKTVAPVVEENSIGANIYRSECRKRQLIPMTAILKYLNKDIMKLRHRAMGIEAAEALAAALEINTTIVHLDLEGNKLEAPGALVMSQVLVYNQFITHVNLAKNNMGAAHPTIRASVPLSEVMKRNMEIKHLNLSDNNFTEEDAKYFALGIEGNDQITELDLSNNHFQEKGAQYIGKALGENRSIERLNLSWNHIRRRGAVSICRALQKNKTLVYLDLSWNGLGYEGSLALGQVLKRNRWLKELNISNNRISHRAAEFIANGLRRNSTLEVLKIGMNPLTTNGAQNIIESVSCTCSAIKELDMSGVPVLGEFEFMAGAIQQSRQFKYTHGGTVSNHDAIGRKPNAAVDPMRKVIAHMQSMNLRPLELFRSMDKEKMYNMNKESFRQRLKNADMGLYKGDLEEVLALVSESKQGGVNAAELSRGMKNQVRKEKLEQIRVKQQEKKVERIP</sequence>
<evidence type="ECO:0000256" key="1">
    <source>
        <dbReference type="SAM" id="MobiDB-lite"/>
    </source>
</evidence>
<dbReference type="GeneID" id="106153999"/>
<dbReference type="RefSeq" id="XP_013383646.1">
    <property type="nucleotide sequence ID" value="XM_013528192.1"/>
</dbReference>
<dbReference type="SMART" id="SM00368">
    <property type="entry name" value="LRR_RI"/>
    <property type="match status" value="7"/>
</dbReference>
<proteinExistence type="predicted"/>
<feature type="compositionally biased region" description="Basic and acidic residues" evidence="1">
    <location>
        <begin position="463"/>
        <end position="484"/>
    </location>
</feature>
<protein>
    <submittedName>
        <fullName evidence="3">Leucine-rich repeat-containing protein 74B</fullName>
    </submittedName>
</protein>
<dbReference type="Pfam" id="PF13516">
    <property type="entry name" value="LRR_6"/>
    <property type="match status" value="7"/>
</dbReference>
<dbReference type="InParanoid" id="A0A1S3HDT2"/>
<dbReference type="KEGG" id="lak:106153999"/>
<dbReference type="Proteomes" id="UP000085678">
    <property type="component" value="Unplaced"/>
</dbReference>
<dbReference type="InterPro" id="IPR052394">
    <property type="entry name" value="LRR-containing"/>
</dbReference>
<dbReference type="OrthoDB" id="120976at2759"/>
<feature type="region of interest" description="Disordered" evidence="1">
    <location>
        <begin position="458"/>
        <end position="484"/>
    </location>
</feature>
<name>A0A1S3HDT2_LINAN</name>
<evidence type="ECO:0000313" key="3">
    <source>
        <dbReference type="RefSeq" id="XP_013383646.1"/>
    </source>
</evidence>
<gene>
    <name evidence="3" type="primary">LOC106153999</name>
</gene>
<accession>A0A1S3HDT2</accession>
<evidence type="ECO:0000313" key="2">
    <source>
        <dbReference type="Proteomes" id="UP000085678"/>
    </source>
</evidence>
<dbReference type="PANTHER" id="PTHR24114:SF50">
    <property type="entry name" value="RNI-LIKE PROTEIN"/>
    <property type="match status" value="1"/>
</dbReference>
<reference evidence="3" key="1">
    <citation type="submission" date="2025-08" db="UniProtKB">
        <authorList>
            <consortium name="RefSeq"/>
        </authorList>
    </citation>
    <scope>IDENTIFICATION</scope>
    <source>
        <tissue evidence="3">Gonads</tissue>
    </source>
</reference>
<dbReference type="PANTHER" id="PTHR24114">
    <property type="entry name" value="LEUCINE RICH REPEAT FAMILY PROTEIN"/>
    <property type="match status" value="1"/>
</dbReference>